<dbReference type="RefSeq" id="WP_068589555.1">
    <property type="nucleotide sequence ID" value="NZ_LRXL01000026.1"/>
</dbReference>
<dbReference type="InterPro" id="IPR011067">
    <property type="entry name" value="Plasmid_toxin/cell-grow_inhib"/>
</dbReference>
<dbReference type="STRING" id="1763537.ULVI_02835"/>
<dbReference type="PANTHER" id="PTHR33988">
    <property type="entry name" value="ENDORIBONUCLEASE MAZF-RELATED"/>
    <property type="match status" value="1"/>
</dbReference>
<dbReference type="InterPro" id="IPR003477">
    <property type="entry name" value="PemK-like"/>
</dbReference>
<evidence type="ECO:0000313" key="2">
    <source>
        <dbReference type="EMBL" id="OAB79699.1"/>
    </source>
</evidence>
<dbReference type="Gene3D" id="2.30.30.110">
    <property type="match status" value="1"/>
</dbReference>
<keyword evidence="2" id="KW-0648">Protein biosynthesis</keyword>
<comment type="similarity">
    <text evidence="1">Belongs to the PemK/MazF family.</text>
</comment>
<evidence type="ECO:0000313" key="3">
    <source>
        <dbReference type="Proteomes" id="UP000077013"/>
    </source>
</evidence>
<dbReference type="EMBL" id="LRXL01000026">
    <property type="protein sequence ID" value="OAB79699.1"/>
    <property type="molecule type" value="Genomic_DNA"/>
</dbReference>
<dbReference type="GO" id="GO:0004521">
    <property type="term" value="F:RNA endonuclease activity"/>
    <property type="evidence" value="ECO:0007669"/>
    <property type="project" value="TreeGrafter"/>
</dbReference>
<gene>
    <name evidence="2" type="ORF">ULVI_02835</name>
</gene>
<dbReference type="SUPFAM" id="SSF50118">
    <property type="entry name" value="Cell growth inhibitor/plasmid maintenance toxic component"/>
    <property type="match status" value="1"/>
</dbReference>
<evidence type="ECO:0000256" key="1">
    <source>
        <dbReference type="PIRNR" id="PIRNR033490"/>
    </source>
</evidence>
<comment type="caution">
    <text evidence="2">The sequence shown here is derived from an EMBL/GenBank/DDBJ whole genome shotgun (WGS) entry which is preliminary data.</text>
</comment>
<dbReference type="GO" id="GO:0016075">
    <property type="term" value="P:rRNA catabolic process"/>
    <property type="evidence" value="ECO:0007669"/>
    <property type="project" value="TreeGrafter"/>
</dbReference>
<protein>
    <recommendedName>
        <fullName evidence="1">mRNA interferase</fullName>
        <ecNumber evidence="1">3.1.-.-</ecNumber>
    </recommendedName>
</protein>
<dbReference type="GO" id="GO:0016787">
    <property type="term" value="F:hydrolase activity"/>
    <property type="evidence" value="ECO:0007669"/>
    <property type="project" value="UniProtKB-KW"/>
</dbReference>
<dbReference type="PIRSF" id="PIRSF033490">
    <property type="entry name" value="MazF"/>
    <property type="match status" value="1"/>
</dbReference>
<sequence length="110" mass="12290">MKKGDVYEVFLDPTLGSEQSGRRPAVIISGDLANTNLNTVIVVPFTTKLKKYHNNLILNPNKKNGLSKKSEAMPIHIRSLAKERLKVKIGTLTVSEMNKIIDGLEKIIKY</sequence>
<name>A0A167IIV9_9FLAO</name>
<keyword evidence="1" id="KW-0378">Hydrolase</keyword>
<dbReference type="AlphaFoldDB" id="A0A167IIV9"/>
<dbReference type="Proteomes" id="UP000077013">
    <property type="component" value="Unassembled WGS sequence"/>
</dbReference>
<dbReference type="GO" id="GO:0003677">
    <property type="term" value="F:DNA binding"/>
    <property type="evidence" value="ECO:0007669"/>
    <property type="project" value="InterPro"/>
</dbReference>
<organism evidence="2 3">
    <name type="scientific">Cochleicola gelatinilyticus</name>
    <dbReference type="NCBI Taxonomy" id="1763537"/>
    <lineage>
        <taxon>Bacteria</taxon>
        <taxon>Pseudomonadati</taxon>
        <taxon>Bacteroidota</taxon>
        <taxon>Flavobacteriia</taxon>
        <taxon>Flavobacteriales</taxon>
        <taxon>Flavobacteriaceae</taxon>
        <taxon>Cochleicola</taxon>
    </lineage>
</organism>
<reference evidence="2 3" key="1">
    <citation type="submission" date="2016-02" db="EMBL/GenBank/DDBJ databases">
        <title>Ulvibacter sp. LPB0005, isolated from Thais luteostoma.</title>
        <authorList>
            <person name="Shin S.-K."/>
            <person name="Yi H."/>
        </authorList>
    </citation>
    <scope>NUCLEOTIDE SEQUENCE [LARGE SCALE GENOMIC DNA]</scope>
    <source>
        <strain evidence="2 3">LPB0005</strain>
    </source>
</reference>
<dbReference type="GO" id="GO:0003746">
    <property type="term" value="F:translation elongation factor activity"/>
    <property type="evidence" value="ECO:0007669"/>
    <property type="project" value="UniProtKB-KW"/>
</dbReference>
<keyword evidence="1" id="KW-0255">Endonuclease</keyword>
<keyword evidence="1" id="KW-0540">Nuclease</keyword>
<proteinExistence type="inferred from homology"/>
<comment type="function">
    <text evidence="1">Toxic component of a type II toxin-antitoxin (TA) system.</text>
</comment>
<dbReference type="Pfam" id="PF02452">
    <property type="entry name" value="PemK_toxin"/>
    <property type="match status" value="1"/>
</dbReference>
<keyword evidence="2" id="KW-0251">Elongation factor</keyword>
<dbReference type="GO" id="GO:0006402">
    <property type="term" value="P:mRNA catabolic process"/>
    <property type="evidence" value="ECO:0007669"/>
    <property type="project" value="TreeGrafter"/>
</dbReference>
<accession>A0A167IIV9</accession>
<dbReference type="OrthoDB" id="9808744at2"/>
<dbReference type="EC" id="3.1.-.-" evidence="1"/>
<keyword evidence="3" id="KW-1185">Reference proteome</keyword>